<gene>
    <name evidence="1" type="ORF">IC229_34165</name>
</gene>
<dbReference type="AlphaFoldDB" id="A0A927AWJ5"/>
<keyword evidence="2" id="KW-1185">Reference proteome</keyword>
<dbReference type="RefSeq" id="WP_190893392.1">
    <property type="nucleotide sequence ID" value="NZ_JACWZY010000066.1"/>
</dbReference>
<proteinExistence type="predicted"/>
<dbReference type="EMBL" id="JACWZY010000066">
    <property type="protein sequence ID" value="MBD2705704.1"/>
    <property type="molecule type" value="Genomic_DNA"/>
</dbReference>
<comment type="caution">
    <text evidence="1">The sequence shown here is derived from an EMBL/GenBank/DDBJ whole genome shotgun (WGS) entry which is preliminary data.</text>
</comment>
<dbReference type="Proteomes" id="UP000598820">
    <property type="component" value="Unassembled WGS sequence"/>
</dbReference>
<protein>
    <submittedName>
        <fullName evidence="1">Uncharacterized protein</fullName>
    </submittedName>
</protein>
<evidence type="ECO:0000313" key="2">
    <source>
        <dbReference type="Proteomes" id="UP000598820"/>
    </source>
</evidence>
<accession>A0A927AWJ5</accession>
<evidence type="ECO:0000313" key="1">
    <source>
        <dbReference type="EMBL" id="MBD2705704.1"/>
    </source>
</evidence>
<reference evidence="1" key="1">
    <citation type="submission" date="2020-09" db="EMBL/GenBank/DDBJ databases">
        <authorList>
            <person name="Kim M.K."/>
        </authorList>
    </citation>
    <scope>NUCLEOTIDE SEQUENCE</scope>
    <source>
        <strain evidence="1">BT702</strain>
    </source>
</reference>
<sequence length="71" mass="8363">MLFFDERKISRKYEVSVEGNVVKWWRDVPGFSQRYSWTITDNGNTVLGKGELCEGGETWKKDLDQTFTRVK</sequence>
<organism evidence="1 2">
    <name type="scientific">Spirosoma profusum</name>
    <dbReference type="NCBI Taxonomy" id="2771354"/>
    <lineage>
        <taxon>Bacteria</taxon>
        <taxon>Pseudomonadati</taxon>
        <taxon>Bacteroidota</taxon>
        <taxon>Cytophagia</taxon>
        <taxon>Cytophagales</taxon>
        <taxon>Cytophagaceae</taxon>
        <taxon>Spirosoma</taxon>
    </lineage>
</organism>
<name>A0A927AWJ5_9BACT</name>